<evidence type="ECO:0000313" key="2">
    <source>
        <dbReference type="EMBL" id="HFC03332.1"/>
    </source>
</evidence>
<protein>
    <recommendedName>
        <fullName evidence="1">Glutamine amidotransferase domain-containing protein</fullName>
    </recommendedName>
</protein>
<dbReference type="InterPro" id="IPR017926">
    <property type="entry name" value="GATASE"/>
</dbReference>
<dbReference type="PROSITE" id="PS51273">
    <property type="entry name" value="GATASE_TYPE_1"/>
    <property type="match status" value="1"/>
</dbReference>
<dbReference type="EMBL" id="DRNO01000036">
    <property type="protein sequence ID" value="HFC03332.1"/>
    <property type="molecule type" value="Genomic_DNA"/>
</dbReference>
<sequence length="38" mass="4386">KDHPWFLGVQFHPEFTSRLQHPNPAILSFVKAAVEQRG</sequence>
<accession>A0A7V2SIA4</accession>
<evidence type="ECO:0000259" key="1">
    <source>
        <dbReference type="Pfam" id="PF00117"/>
    </source>
</evidence>
<name>A0A7V2SIA4_9BACT</name>
<dbReference type="SUPFAM" id="SSF52317">
    <property type="entry name" value="Class I glutamine amidotransferase-like"/>
    <property type="match status" value="1"/>
</dbReference>
<gene>
    <name evidence="2" type="ORF">ENJ74_00535</name>
</gene>
<proteinExistence type="predicted"/>
<organism evidence="2">
    <name type="scientific">Nitratifractor salsuginis</name>
    <dbReference type="NCBI Taxonomy" id="269261"/>
    <lineage>
        <taxon>Bacteria</taxon>
        <taxon>Pseudomonadati</taxon>
        <taxon>Campylobacterota</taxon>
        <taxon>Epsilonproteobacteria</taxon>
        <taxon>Campylobacterales</taxon>
        <taxon>Sulfurovaceae</taxon>
        <taxon>Nitratifractor</taxon>
    </lineage>
</organism>
<dbReference type="Pfam" id="PF00117">
    <property type="entry name" value="GATase"/>
    <property type="match status" value="1"/>
</dbReference>
<comment type="caution">
    <text evidence="2">The sequence shown here is derived from an EMBL/GenBank/DDBJ whole genome shotgun (WGS) entry which is preliminary data.</text>
</comment>
<dbReference type="Gene3D" id="3.40.50.880">
    <property type="match status" value="1"/>
</dbReference>
<feature type="non-terminal residue" evidence="2">
    <location>
        <position position="1"/>
    </location>
</feature>
<feature type="domain" description="Glutamine amidotransferase" evidence="1">
    <location>
        <begin position="2"/>
        <end position="31"/>
    </location>
</feature>
<dbReference type="InterPro" id="IPR029062">
    <property type="entry name" value="Class_I_gatase-like"/>
</dbReference>
<reference evidence="2" key="1">
    <citation type="journal article" date="2020" name="mSystems">
        <title>Genome- and Community-Level Interaction Insights into Carbon Utilization and Element Cycling Functions of Hydrothermarchaeota in Hydrothermal Sediment.</title>
        <authorList>
            <person name="Zhou Z."/>
            <person name="Liu Y."/>
            <person name="Xu W."/>
            <person name="Pan J."/>
            <person name="Luo Z.H."/>
            <person name="Li M."/>
        </authorList>
    </citation>
    <scope>NUCLEOTIDE SEQUENCE [LARGE SCALE GENOMIC DNA]</scope>
    <source>
        <strain evidence="2">HyVt-513</strain>
    </source>
</reference>
<dbReference type="Proteomes" id="UP000885722">
    <property type="component" value="Unassembled WGS sequence"/>
</dbReference>
<dbReference type="AlphaFoldDB" id="A0A7V2SIA4"/>